<evidence type="ECO:0000313" key="1">
    <source>
        <dbReference type="EMBL" id="XBH08246.1"/>
    </source>
</evidence>
<name>A0AAU7CSX8_9BACT</name>
<dbReference type="InterPro" id="IPR011989">
    <property type="entry name" value="ARM-like"/>
</dbReference>
<dbReference type="RefSeq" id="WP_406701079.1">
    <property type="nucleotide sequence ID" value="NZ_CP155447.1"/>
</dbReference>
<proteinExistence type="predicted"/>
<dbReference type="AlphaFoldDB" id="A0AAU7CSX8"/>
<evidence type="ECO:0008006" key="2">
    <source>
        <dbReference type="Google" id="ProtNLM"/>
    </source>
</evidence>
<dbReference type="Gene3D" id="1.25.10.10">
    <property type="entry name" value="Leucine-rich Repeat Variant"/>
    <property type="match status" value="1"/>
</dbReference>
<gene>
    <name evidence="1" type="ORF">V5E97_20040</name>
</gene>
<dbReference type="InterPro" id="IPR016024">
    <property type="entry name" value="ARM-type_fold"/>
</dbReference>
<dbReference type="PROSITE" id="PS50077">
    <property type="entry name" value="HEAT_REPEAT"/>
    <property type="match status" value="1"/>
</dbReference>
<sequence length="134" mass="14500">MQVLGRWSTDDDLARVVAAIDDPERAVRNAVATALASRKYIAGVTAMTRRMRDPNDRFTMAVKLIEFGPGAAPVVVKLLDDPDDDIKFQAAQILASIGTTAELDTLSAVYRRYKTVTTLEFGSNVLPGGGSRSQ</sequence>
<dbReference type="SUPFAM" id="SSF48371">
    <property type="entry name" value="ARM repeat"/>
    <property type="match status" value="1"/>
</dbReference>
<reference evidence="1" key="1">
    <citation type="submission" date="2024-05" db="EMBL/GenBank/DDBJ databases">
        <title>Planctomycetes of the genus Singulisphaera possess chitinolytic capabilities.</title>
        <authorList>
            <person name="Ivanova A."/>
        </authorList>
    </citation>
    <scope>NUCLEOTIDE SEQUENCE</scope>
    <source>
        <strain evidence="1">Ch08T</strain>
    </source>
</reference>
<organism evidence="1">
    <name type="scientific">Singulisphaera sp. Ch08</name>
    <dbReference type="NCBI Taxonomy" id="3120278"/>
    <lineage>
        <taxon>Bacteria</taxon>
        <taxon>Pseudomonadati</taxon>
        <taxon>Planctomycetota</taxon>
        <taxon>Planctomycetia</taxon>
        <taxon>Isosphaerales</taxon>
        <taxon>Isosphaeraceae</taxon>
        <taxon>Singulisphaera</taxon>
    </lineage>
</organism>
<dbReference type="EMBL" id="CP155447">
    <property type="protein sequence ID" value="XBH08246.1"/>
    <property type="molecule type" value="Genomic_DNA"/>
</dbReference>
<accession>A0AAU7CSX8</accession>
<dbReference type="InterPro" id="IPR021133">
    <property type="entry name" value="HEAT_type_2"/>
</dbReference>
<protein>
    <recommendedName>
        <fullName evidence="2">HEAT repeat domain-containing protein</fullName>
    </recommendedName>
</protein>